<gene>
    <name evidence="1" type="ORF">JOE61_004040</name>
</gene>
<proteinExistence type="predicted"/>
<dbReference type="Proteomes" id="UP000732378">
    <property type="component" value="Unassembled WGS sequence"/>
</dbReference>
<name>A0ABS2MGB1_9ACTN</name>
<keyword evidence="2" id="KW-1185">Reference proteome</keyword>
<organism evidence="1 2">
    <name type="scientific">Nocardioides salarius</name>
    <dbReference type="NCBI Taxonomy" id="374513"/>
    <lineage>
        <taxon>Bacteria</taxon>
        <taxon>Bacillati</taxon>
        <taxon>Actinomycetota</taxon>
        <taxon>Actinomycetes</taxon>
        <taxon>Propionibacteriales</taxon>
        <taxon>Nocardioidaceae</taxon>
        <taxon>Nocardioides</taxon>
    </lineage>
</organism>
<dbReference type="RefSeq" id="WP_193671147.1">
    <property type="nucleotide sequence ID" value="NZ_JACDTV010000028.1"/>
</dbReference>
<sequence>MPSILLSATSNLIEVIGVSEAPPPELLMPLFPDLTDIRFRGDKATLEGRWTFGRSEVRAINVRAIPTWSELTYGALRFWHGESHAIQGRVVVDAAMLVSDGLGLLVIGSGKSHFAARCAKVASVITDDTVVVDPAMNKPWLVGTGWRRRHIRSRTGQSLLLPPEGPADAQISAIAFVEGSYGRPSIQDVSEVDARSWLLQASLAKVLNTRSKPPSFCQAFIGSSAAAQLVADQVSDWRLPSFRALGNVEAAVFWEAAIQCAA</sequence>
<evidence type="ECO:0000313" key="1">
    <source>
        <dbReference type="EMBL" id="MBM7510226.1"/>
    </source>
</evidence>
<accession>A0ABS2MGB1</accession>
<reference evidence="1 2" key="1">
    <citation type="submission" date="2021-01" db="EMBL/GenBank/DDBJ databases">
        <title>Sequencing the genomes of 1000 actinobacteria strains.</title>
        <authorList>
            <person name="Klenk H.-P."/>
        </authorList>
    </citation>
    <scope>NUCLEOTIDE SEQUENCE [LARGE SCALE GENOMIC DNA]</scope>
    <source>
        <strain evidence="1 2">DSM 18239</strain>
    </source>
</reference>
<evidence type="ECO:0000313" key="2">
    <source>
        <dbReference type="Proteomes" id="UP000732378"/>
    </source>
</evidence>
<comment type="caution">
    <text evidence="1">The sequence shown here is derived from an EMBL/GenBank/DDBJ whole genome shotgun (WGS) entry which is preliminary data.</text>
</comment>
<dbReference type="EMBL" id="JAFBBZ010000001">
    <property type="protein sequence ID" value="MBM7510226.1"/>
    <property type="molecule type" value="Genomic_DNA"/>
</dbReference>
<protein>
    <submittedName>
        <fullName evidence="1">Uncharacterized protein</fullName>
    </submittedName>
</protein>